<sequence>MPAQPSFDVVSKVDRQEVDNALRQAEKELGTRFDFRGTGATIAWAGEEAVSLSAETEERVLAALDVFKEKLVKRNISLKSLDAGEARASGKVYKIDCKVVQGIDTDKAKQISKAIRDEGPKGVQAQIQGDQLRVTAKKKDDLQAVITLLKQGDFGIALQFTNYR</sequence>
<comment type="similarity">
    <text evidence="2 3">Belongs to the YajQ family.</text>
</comment>
<dbReference type="Proteomes" id="UP000652013">
    <property type="component" value="Unassembled WGS sequence"/>
</dbReference>
<dbReference type="NCBIfam" id="NF003819">
    <property type="entry name" value="PRK05412.1"/>
    <property type="match status" value="1"/>
</dbReference>
<dbReference type="GO" id="GO:0005829">
    <property type="term" value="C:cytosol"/>
    <property type="evidence" value="ECO:0007669"/>
    <property type="project" value="TreeGrafter"/>
</dbReference>
<evidence type="ECO:0000256" key="1">
    <source>
        <dbReference type="ARBA" id="ARBA00022741"/>
    </source>
</evidence>
<organism evidence="4 5">
    <name type="scientific">Spirilliplanes yamanashiensis</name>
    <dbReference type="NCBI Taxonomy" id="42233"/>
    <lineage>
        <taxon>Bacteria</taxon>
        <taxon>Bacillati</taxon>
        <taxon>Actinomycetota</taxon>
        <taxon>Actinomycetes</taxon>
        <taxon>Micromonosporales</taxon>
        <taxon>Micromonosporaceae</taxon>
        <taxon>Spirilliplanes</taxon>
    </lineage>
</organism>
<dbReference type="SUPFAM" id="SSF89963">
    <property type="entry name" value="YajQ-like"/>
    <property type="match status" value="2"/>
</dbReference>
<dbReference type="Pfam" id="PF04461">
    <property type="entry name" value="YajQ"/>
    <property type="match status" value="1"/>
</dbReference>
<keyword evidence="5" id="KW-1185">Reference proteome</keyword>
<dbReference type="AlphaFoldDB" id="A0A8J3Y8R4"/>
<name>A0A8J3Y8R4_9ACTN</name>
<dbReference type="RefSeq" id="WP_203939332.1">
    <property type="nucleotide sequence ID" value="NZ_BAAAGJ010000002.1"/>
</dbReference>
<dbReference type="EMBL" id="BOOY01000026">
    <property type="protein sequence ID" value="GIJ04081.1"/>
    <property type="molecule type" value="Genomic_DNA"/>
</dbReference>
<comment type="function">
    <text evidence="3">Nucleotide-binding protein.</text>
</comment>
<dbReference type="HAMAP" id="MF_00632">
    <property type="entry name" value="UPF0234"/>
    <property type="match status" value="1"/>
</dbReference>
<dbReference type="PANTHER" id="PTHR30476">
    <property type="entry name" value="UPF0234 PROTEIN YAJQ"/>
    <property type="match status" value="1"/>
</dbReference>
<comment type="caution">
    <text evidence="4">The sequence shown here is derived from an EMBL/GenBank/DDBJ whole genome shotgun (WGS) entry which is preliminary data.</text>
</comment>
<gene>
    <name evidence="4" type="ORF">Sya03_34330</name>
</gene>
<dbReference type="InterPro" id="IPR035570">
    <property type="entry name" value="UPF0234_N"/>
</dbReference>
<evidence type="ECO:0000313" key="5">
    <source>
        <dbReference type="Proteomes" id="UP000652013"/>
    </source>
</evidence>
<evidence type="ECO:0000256" key="2">
    <source>
        <dbReference type="ARBA" id="ARBA00093450"/>
    </source>
</evidence>
<keyword evidence="1 3" id="KW-0547">Nucleotide-binding</keyword>
<proteinExistence type="inferred from homology"/>
<dbReference type="InterPro" id="IPR035571">
    <property type="entry name" value="UPF0234-like_C"/>
</dbReference>
<protein>
    <recommendedName>
        <fullName evidence="3">Nucleotide-binding protein Sya03_34330</fullName>
    </recommendedName>
</protein>
<dbReference type="GO" id="GO:0000166">
    <property type="term" value="F:nucleotide binding"/>
    <property type="evidence" value="ECO:0007669"/>
    <property type="project" value="UniProtKB-UniRule"/>
</dbReference>
<dbReference type="InterPro" id="IPR036183">
    <property type="entry name" value="YajQ-like_sf"/>
</dbReference>
<evidence type="ECO:0000256" key="3">
    <source>
        <dbReference type="HAMAP-Rule" id="MF_00632"/>
    </source>
</evidence>
<dbReference type="Gene3D" id="3.30.70.860">
    <property type="match status" value="1"/>
</dbReference>
<evidence type="ECO:0000313" key="4">
    <source>
        <dbReference type="EMBL" id="GIJ04081.1"/>
    </source>
</evidence>
<dbReference type="Gene3D" id="3.30.70.990">
    <property type="entry name" value="YajQ-like, domain 2"/>
    <property type="match status" value="1"/>
</dbReference>
<dbReference type="CDD" id="cd11740">
    <property type="entry name" value="YajQ_like"/>
    <property type="match status" value="1"/>
</dbReference>
<dbReference type="InterPro" id="IPR007551">
    <property type="entry name" value="YajQ/Smlt4090-like"/>
</dbReference>
<dbReference type="PANTHER" id="PTHR30476:SF0">
    <property type="entry name" value="UPF0234 PROTEIN YAJQ"/>
    <property type="match status" value="1"/>
</dbReference>
<accession>A0A8J3Y8R4</accession>
<reference evidence="4" key="1">
    <citation type="submission" date="2021-01" db="EMBL/GenBank/DDBJ databases">
        <title>Whole genome shotgun sequence of Spirilliplanes yamanashiensis NBRC 15828.</title>
        <authorList>
            <person name="Komaki H."/>
            <person name="Tamura T."/>
        </authorList>
    </citation>
    <scope>NUCLEOTIDE SEQUENCE</scope>
    <source>
        <strain evidence="4">NBRC 15828</strain>
    </source>
</reference>